<keyword evidence="4" id="KW-1185">Reference proteome</keyword>
<feature type="region of interest" description="Disordered" evidence="1">
    <location>
        <begin position="69"/>
        <end position="100"/>
    </location>
</feature>
<feature type="region of interest" description="Disordered" evidence="1">
    <location>
        <begin position="175"/>
        <end position="198"/>
    </location>
</feature>
<dbReference type="SMART" id="SM00256">
    <property type="entry name" value="FBOX"/>
    <property type="match status" value="1"/>
</dbReference>
<organism evidence="3 4">
    <name type="scientific">Asparagus officinalis</name>
    <name type="common">Garden asparagus</name>
    <dbReference type="NCBI Taxonomy" id="4686"/>
    <lineage>
        <taxon>Eukaryota</taxon>
        <taxon>Viridiplantae</taxon>
        <taxon>Streptophyta</taxon>
        <taxon>Embryophyta</taxon>
        <taxon>Tracheophyta</taxon>
        <taxon>Spermatophyta</taxon>
        <taxon>Magnoliopsida</taxon>
        <taxon>Liliopsida</taxon>
        <taxon>Asparagales</taxon>
        <taxon>Asparagaceae</taxon>
        <taxon>Asparagoideae</taxon>
        <taxon>Asparagus</taxon>
    </lineage>
</organism>
<dbReference type="PROSITE" id="PS50181">
    <property type="entry name" value="FBOX"/>
    <property type="match status" value="1"/>
</dbReference>
<evidence type="ECO:0000259" key="2">
    <source>
        <dbReference type="PROSITE" id="PS50181"/>
    </source>
</evidence>
<protein>
    <recommendedName>
        <fullName evidence="2">F-box domain-containing protein</fullName>
    </recommendedName>
</protein>
<dbReference type="Gene3D" id="1.20.1280.50">
    <property type="match status" value="1"/>
</dbReference>
<dbReference type="OMA" id="CEAYEYE"/>
<proteinExistence type="predicted"/>
<dbReference type="AlphaFoldDB" id="A0A5P1F453"/>
<feature type="region of interest" description="Disordered" evidence="1">
    <location>
        <begin position="1"/>
        <end position="38"/>
    </location>
</feature>
<sequence length="454" mass="51378">MESPFKHYSCQAGLRSDAEFGGEEDKKQKEPINPPSPLDLATITQSALERSFRAAISSFLRVRKMKLEPEHRSRHEAKQWGRRKNRRVGDHNPNLLSPRLGNRKQNIKCFPSVFEANEQALKRKTIEKLQALKTLVDMGNKNGFNPSQEDNGQRRITGNYKNRFQALENLADMENKKSITPSQVEEDGSKKKKKKNKIQPETKTETCCSWLLLPLDIMTNILSRLTPKSIAKFLCACKQWLSLTHDARFLRSLHASSASYIIIGKYIVNGKIELYDFSMGDGGKPKKISYRLNLGSKDYRLSNFVDGLTCLHYGNGGPKPDIYLLNPMTRELQKLPKNNSHCEAYEYESFGLGVDMNMGLYKIVYGADVIDIVDGDILFRDYKSGRWNGISYNLCSGASHKLFLGGQQSDFAFYRESLISPKAVDGEMLVSEEHHGEASLSEIFSTTPRANLTS</sequence>
<dbReference type="Proteomes" id="UP000243459">
    <property type="component" value="Chromosome 4"/>
</dbReference>
<dbReference type="Pfam" id="PF00646">
    <property type="entry name" value="F-box"/>
    <property type="match status" value="1"/>
</dbReference>
<feature type="domain" description="F-box" evidence="2">
    <location>
        <begin position="207"/>
        <end position="253"/>
    </location>
</feature>
<dbReference type="SUPFAM" id="SSF81383">
    <property type="entry name" value="F-box domain"/>
    <property type="match status" value="1"/>
</dbReference>
<name>A0A5P1F453_ASPOF</name>
<dbReference type="CDD" id="cd22157">
    <property type="entry name" value="F-box_AtFBW1-like"/>
    <property type="match status" value="1"/>
</dbReference>
<gene>
    <name evidence="3" type="ORF">A4U43_C04F8500</name>
</gene>
<dbReference type="PANTHER" id="PTHR31672">
    <property type="entry name" value="BNACNNG10540D PROTEIN"/>
    <property type="match status" value="1"/>
</dbReference>
<evidence type="ECO:0000313" key="4">
    <source>
        <dbReference type="Proteomes" id="UP000243459"/>
    </source>
</evidence>
<dbReference type="InterPro" id="IPR001810">
    <property type="entry name" value="F-box_dom"/>
</dbReference>
<dbReference type="PANTHER" id="PTHR31672:SF13">
    <property type="entry name" value="F-BOX PROTEIN CPR30-LIKE"/>
    <property type="match status" value="1"/>
</dbReference>
<dbReference type="Gramene" id="ONK71431">
    <property type="protein sequence ID" value="ONK71431"/>
    <property type="gene ID" value="A4U43_C04F8500"/>
</dbReference>
<reference evidence="4" key="1">
    <citation type="journal article" date="2017" name="Nat. Commun.">
        <title>The asparagus genome sheds light on the origin and evolution of a young Y chromosome.</title>
        <authorList>
            <person name="Harkess A."/>
            <person name="Zhou J."/>
            <person name="Xu C."/>
            <person name="Bowers J.E."/>
            <person name="Van der Hulst R."/>
            <person name="Ayyampalayam S."/>
            <person name="Mercati F."/>
            <person name="Riccardi P."/>
            <person name="McKain M.R."/>
            <person name="Kakrana A."/>
            <person name="Tang H."/>
            <person name="Ray J."/>
            <person name="Groenendijk J."/>
            <person name="Arikit S."/>
            <person name="Mathioni S.M."/>
            <person name="Nakano M."/>
            <person name="Shan H."/>
            <person name="Telgmann-Rauber A."/>
            <person name="Kanno A."/>
            <person name="Yue Z."/>
            <person name="Chen H."/>
            <person name="Li W."/>
            <person name="Chen Y."/>
            <person name="Xu X."/>
            <person name="Zhang Y."/>
            <person name="Luo S."/>
            <person name="Chen H."/>
            <person name="Gao J."/>
            <person name="Mao Z."/>
            <person name="Pires J.C."/>
            <person name="Luo M."/>
            <person name="Kudrna D."/>
            <person name="Wing R.A."/>
            <person name="Meyers B.C."/>
            <person name="Yi K."/>
            <person name="Kong H."/>
            <person name="Lavrijsen P."/>
            <person name="Sunseri F."/>
            <person name="Falavigna A."/>
            <person name="Ye Y."/>
            <person name="Leebens-Mack J.H."/>
            <person name="Chen G."/>
        </authorList>
    </citation>
    <scope>NUCLEOTIDE SEQUENCE [LARGE SCALE GENOMIC DNA]</scope>
    <source>
        <strain evidence="4">cv. DH0086</strain>
    </source>
</reference>
<dbReference type="InterPro" id="IPR036047">
    <property type="entry name" value="F-box-like_dom_sf"/>
</dbReference>
<feature type="compositionally biased region" description="Basic and acidic residues" evidence="1">
    <location>
        <begin position="69"/>
        <end position="79"/>
    </location>
</feature>
<evidence type="ECO:0000313" key="3">
    <source>
        <dbReference type="EMBL" id="ONK71431.1"/>
    </source>
</evidence>
<evidence type="ECO:0000256" key="1">
    <source>
        <dbReference type="SAM" id="MobiDB-lite"/>
    </source>
</evidence>
<accession>A0A5P1F453</accession>
<dbReference type="InterPro" id="IPR050796">
    <property type="entry name" value="SCF_F-box_component"/>
</dbReference>
<dbReference type="EMBL" id="CM007384">
    <property type="protein sequence ID" value="ONK71431.1"/>
    <property type="molecule type" value="Genomic_DNA"/>
</dbReference>